<dbReference type="PATRIC" id="fig|1379.3.peg.1332"/>
<feature type="transmembrane region" description="Helical" evidence="1">
    <location>
        <begin position="7"/>
        <end position="28"/>
    </location>
</feature>
<sequence length="129" mass="15021">MNKLKDLGLLVLQVEVVGFLFIAMNKYLTNTTSFLPEAFTQDKTDIKAYSLAALAFMILGIAQYYVVDLYDKINWKKASVIEYLVEVAGVLLVFIYLQFIDNLVKFAFLFVLVSFLFIMRYLYFYKKFA</sequence>
<dbReference type="OrthoDB" id="2991051at2"/>
<name>A0A133ZTK9_9BACL</name>
<accession>A0A133ZTK9</accession>
<dbReference type="Proteomes" id="UP000070355">
    <property type="component" value="Unassembled WGS sequence"/>
</dbReference>
<dbReference type="RefSeq" id="WP_060914458.1">
    <property type="nucleotide sequence ID" value="NZ_KQ959974.1"/>
</dbReference>
<keyword evidence="1" id="KW-0472">Membrane</keyword>
<feature type="transmembrane region" description="Helical" evidence="1">
    <location>
        <begin position="106"/>
        <end position="123"/>
    </location>
</feature>
<evidence type="ECO:0000256" key="1">
    <source>
        <dbReference type="SAM" id="Phobius"/>
    </source>
</evidence>
<evidence type="ECO:0000313" key="3">
    <source>
        <dbReference type="Proteomes" id="UP000070355"/>
    </source>
</evidence>
<dbReference type="EMBL" id="LSDC01000088">
    <property type="protein sequence ID" value="KXB58775.1"/>
    <property type="molecule type" value="Genomic_DNA"/>
</dbReference>
<organism evidence="2 3">
    <name type="scientific">Gemella haemolysans</name>
    <dbReference type="NCBI Taxonomy" id="1379"/>
    <lineage>
        <taxon>Bacteria</taxon>
        <taxon>Bacillati</taxon>
        <taxon>Bacillota</taxon>
        <taxon>Bacilli</taxon>
        <taxon>Bacillales</taxon>
        <taxon>Gemellaceae</taxon>
        <taxon>Gemella</taxon>
    </lineage>
</organism>
<protein>
    <submittedName>
        <fullName evidence="2">Uncharacterized protein</fullName>
    </submittedName>
</protein>
<proteinExistence type="predicted"/>
<keyword evidence="1" id="KW-0812">Transmembrane</keyword>
<keyword evidence="1" id="KW-1133">Transmembrane helix</keyword>
<evidence type="ECO:0000313" key="2">
    <source>
        <dbReference type="EMBL" id="KXB58775.1"/>
    </source>
</evidence>
<comment type="caution">
    <text evidence="2">The sequence shown here is derived from an EMBL/GenBank/DDBJ whole genome shotgun (WGS) entry which is preliminary data.</text>
</comment>
<reference evidence="3" key="1">
    <citation type="submission" date="2016-01" db="EMBL/GenBank/DDBJ databases">
        <authorList>
            <person name="Mitreva M."/>
            <person name="Pepin K.H."/>
            <person name="Mihindukulasuriya K.A."/>
            <person name="Fulton R."/>
            <person name="Fronick C."/>
            <person name="O'Laughlin M."/>
            <person name="Miner T."/>
            <person name="Herter B."/>
            <person name="Rosa B.A."/>
            <person name="Cordes M."/>
            <person name="Tomlinson C."/>
            <person name="Wollam A."/>
            <person name="Palsikar V.B."/>
            <person name="Mardis E.R."/>
            <person name="Wilson R.K."/>
        </authorList>
    </citation>
    <scope>NUCLEOTIDE SEQUENCE [LARGE SCALE GENOMIC DNA]</scope>
    <source>
        <strain evidence="3">DNF01167</strain>
    </source>
</reference>
<dbReference type="AlphaFoldDB" id="A0A133ZTK9"/>
<gene>
    <name evidence="2" type="ORF">HMPREF3186_01350</name>
</gene>
<feature type="transmembrane region" description="Helical" evidence="1">
    <location>
        <begin position="48"/>
        <end position="67"/>
    </location>
</feature>
<feature type="transmembrane region" description="Helical" evidence="1">
    <location>
        <begin position="79"/>
        <end position="100"/>
    </location>
</feature>